<feature type="domain" description="FAD dependent oxidoreductase" evidence="3">
    <location>
        <begin position="66"/>
        <end position="514"/>
    </location>
</feature>
<evidence type="ECO:0000313" key="5">
    <source>
        <dbReference type="Proteomes" id="UP001221142"/>
    </source>
</evidence>
<sequence>MGSALSRLRLALQSLRALAAAYEELNKRINQSPGLPVSDPSTSYWAIPASPIAQHGCDANLPDSADVVIIGSGITGTAVARTLLENDNTLQIVMLEARDACSGATSRNGGHITPVLYHEYQELKKQLGPEMATSLVKFRLAHIAELIRTSKEEDILTDSQCREIETFDVFFDQGSFDSAVGNLTLYLEDIPDQQGAWRVVGKEECISDLQFSPTVVGAIATTAGAIHPYRFTVGILSRLIARHPSNFHLFTHTPCLSISSNKNEPLYTISTPKGTMSARHIVHATNAWASHLLPPMRAKIIPARGHMSAQRPGMGLGSSQTAVDRTGPNESAVTLTESRHSWLGTRSFVMYGGGRSYDYLTQQPSAASAPQESQYPSPSAEFMFGGGAARGELGQSAFIKLLGNADDRGWDFDTAAYLSGALSTYFGQWGAEGRDEKDACDVEAGRVKKLWTGILGISVDGLPWVGRLPAKLSGRSVPQNRDKHRLGPSGEWIAAGYTGEGMVHAYLSGKAVARILLGRSTDELPEALLVTVARWKKANIEDMA</sequence>
<name>A0AAD7FIX5_9AGAR</name>
<dbReference type="AlphaFoldDB" id="A0AAD7FIX5"/>
<gene>
    <name evidence="4" type="ORF">FB45DRAFT_924942</name>
</gene>
<feature type="region of interest" description="Disordered" evidence="2">
    <location>
        <begin position="307"/>
        <end position="328"/>
    </location>
</feature>
<dbReference type="Pfam" id="PF01266">
    <property type="entry name" value="DAO"/>
    <property type="match status" value="1"/>
</dbReference>
<comment type="caution">
    <text evidence="4">The sequence shown here is derived from an EMBL/GenBank/DDBJ whole genome shotgun (WGS) entry which is preliminary data.</text>
</comment>
<keyword evidence="1" id="KW-0175">Coiled coil</keyword>
<feature type="coiled-coil region" evidence="1">
    <location>
        <begin position="5"/>
        <end position="32"/>
    </location>
</feature>
<evidence type="ECO:0000256" key="1">
    <source>
        <dbReference type="SAM" id="Coils"/>
    </source>
</evidence>
<evidence type="ECO:0000313" key="4">
    <source>
        <dbReference type="EMBL" id="KAJ7623224.1"/>
    </source>
</evidence>
<dbReference type="Proteomes" id="UP001221142">
    <property type="component" value="Unassembled WGS sequence"/>
</dbReference>
<evidence type="ECO:0000256" key="2">
    <source>
        <dbReference type="SAM" id="MobiDB-lite"/>
    </source>
</evidence>
<feature type="compositionally biased region" description="Polar residues" evidence="2">
    <location>
        <begin position="317"/>
        <end position="328"/>
    </location>
</feature>
<reference evidence="4" key="1">
    <citation type="submission" date="2023-03" db="EMBL/GenBank/DDBJ databases">
        <title>Massive genome expansion in bonnet fungi (Mycena s.s.) driven by repeated elements and novel gene families across ecological guilds.</title>
        <authorList>
            <consortium name="Lawrence Berkeley National Laboratory"/>
            <person name="Harder C.B."/>
            <person name="Miyauchi S."/>
            <person name="Viragh M."/>
            <person name="Kuo A."/>
            <person name="Thoen E."/>
            <person name="Andreopoulos B."/>
            <person name="Lu D."/>
            <person name="Skrede I."/>
            <person name="Drula E."/>
            <person name="Henrissat B."/>
            <person name="Morin E."/>
            <person name="Kohler A."/>
            <person name="Barry K."/>
            <person name="LaButti K."/>
            <person name="Morin E."/>
            <person name="Salamov A."/>
            <person name="Lipzen A."/>
            <person name="Mereny Z."/>
            <person name="Hegedus B."/>
            <person name="Baldrian P."/>
            <person name="Stursova M."/>
            <person name="Weitz H."/>
            <person name="Taylor A."/>
            <person name="Grigoriev I.V."/>
            <person name="Nagy L.G."/>
            <person name="Martin F."/>
            <person name="Kauserud H."/>
        </authorList>
    </citation>
    <scope>NUCLEOTIDE SEQUENCE</scope>
    <source>
        <strain evidence="4">9284</strain>
    </source>
</reference>
<dbReference type="Gene3D" id="3.30.9.10">
    <property type="entry name" value="D-Amino Acid Oxidase, subunit A, domain 2"/>
    <property type="match status" value="1"/>
</dbReference>
<keyword evidence="5" id="KW-1185">Reference proteome</keyword>
<dbReference type="InterPro" id="IPR006076">
    <property type="entry name" value="FAD-dep_OxRdtase"/>
</dbReference>
<dbReference type="EMBL" id="JARKIF010000014">
    <property type="protein sequence ID" value="KAJ7623224.1"/>
    <property type="molecule type" value="Genomic_DNA"/>
</dbReference>
<proteinExistence type="predicted"/>
<organism evidence="4 5">
    <name type="scientific">Roridomyces roridus</name>
    <dbReference type="NCBI Taxonomy" id="1738132"/>
    <lineage>
        <taxon>Eukaryota</taxon>
        <taxon>Fungi</taxon>
        <taxon>Dikarya</taxon>
        <taxon>Basidiomycota</taxon>
        <taxon>Agaricomycotina</taxon>
        <taxon>Agaricomycetes</taxon>
        <taxon>Agaricomycetidae</taxon>
        <taxon>Agaricales</taxon>
        <taxon>Marasmiineae</taxon>
        <taxon>Mycenaceae</taxon>
        <taxon>Roridomyces</taxon>
    </lineage>
</organism>
<dbReference type="InterPro" id="IPR036188">
    <property type="entry name" value="FAD/NAD-bd_sf"/>
</dbReference>
<protein>
    <submittedName>
        <fullName evidence="4">Nucleotide-binding domain-containing protein</fullName>
    </submittedName>
</protein>
<dbReference type="PANTHER" id="PTHR13847:SF213">
    <property type="entry name" value="DEPENDENT OXIDOREDUCTASE, PUTATIVE-RELATED"/>
    <property type="match status" value="1"/>
</dbReference>
<dbReference type="Gene3D" id="3.50.50.60">
    <property type="entry name" value="FAD/NAD(P)-binding domain"/>
    <property type="match status" value="1"/>
</dbReference>
<dbReference type="PANTHER" id="PTHR13847">
    <property type="entry name" value="SARCOSINE DEHYDROGENASE-RELATED"/>
    <property type="match status" value="1"/>
</dbReference>
<dbReference type="SUPFAM" id="SSF51905">
    <property type="entry name" value="FAD/NAD(P)-binding domain"/>
    <property type="match status" value="1"/>
</dbReference>
<dbReference type="GO" id="GO:0005737">
    <property type="term" value="C:cytoplasm"/>
    <property type="evidence" value="ECO:0007669"/>
    <property type="project" value="TreeGrafter"/>
</dbReference>
<accession>A0AAD7FIX5</accession>
<evidence type="ECO:0000259" key="3">
    <source>
        <dbReference type="Pfam" id="PF01266"/>
    </source>
</evidence>